<comment type="caution">
    <text evidence="1">The sequence shown here is derived from an EMBL/GenBank/DDBJ whole genome shotgun (WGS) entry which is preliminary data.</text>
</comment>
<dbReference type="EMBL" id="LAZR01020264">
    <property type="protein sequence ID" value="KKL89513.1"/>
    <property type="molecule type" value="Genomic_DNA"/>
</dbReference>
<protein>
    <submittedName>
        <fullName evidence="1">Uncharacterized protein</fullName>
    </submittedName>
</protein>
<accession>A0A0F9FTE8</accession>
<name>A0A0F9FTE8_9ZZZZ</name>
<dbReference type="AlphaFoldDB" id="A0A0F9FTE8"/>
<reference evidence="1" key="1">
    <citation type="journal article" date="2015" name="Nature">
        <title>Complex archaea that bridge the gap between prokaryotes and eukaryotes.</title>
        <authorList>
            <person name="Spang A."/>
            <person name="Saw J.H."/>
            <person name="Jorgensen S.L."/>
            <person name="Zaremba-Niedzwiedzka K."/>
            <person name="Martijn J."/>
            <person name="Lind A.E."/>
            <person name="van Eijk R."/>
            <person name="Schleper C."/>
            <person name="Guy L."/>
            <person name="Ettema T.J."/>
        </authorList>
    </citation>
    <scope>NUCLEOTIDE SEQUENCE</scope>
</reference>
<evidence type="ECO:0000313" key="1">
    <source>
        <dbReference type="EMBL" id="KKL89513.1"/>
    </source>
</evidence>
<organism evidence="1">
    <name type="scientific">marine sediment metagenome</name>
    <dbReference type="NCBI Taxonomy" id="412755"/>
    <lineage>
        <taxon>unclassified sequences</taxon>
        <taxon>metagenomes</taxon>
        <taxon>ecological metagenomes</taxon>
    </lineage>
</organism>
<proteinExistence type="predicted"/>
<gene>
    <name evidence="1" type="ORF">LCGC14_1913920</name>
</gene>
<sequence length="167" mass="18735">MRKQAQAKVIPSIKPVMEDDGHLSEDQAKVKAVIEDMEAMGKKKVREVSDVEAKMKAAVAAGLVPISLSRVEELLLRSEYLQAKLLESQYLTARSEYTAQFDRRSDVMEVLRRIQLAQADFAKTLEEAYTAHGTDAAHYMYDMDMRALVPRPNEKGDSNGEAKETTT</sequence>